<sequence>HNHKNIKLTKPENSSKSTSTSRIKKSTADRRRSKCKKGDRIIRRIAFTCSFPASSLITLHLVHLFTWLYKQQADRQTAPDYRKPLYISLASVFWTSTLLLPPDYRSLPNPRILSPDSASPALTQFLSPDHRTLPSHWGCKPENLCDVLLPSAVHHTEEPKFSFLILPRSLKRGS</sequence>
<feature type="non-terminal residue" evidence="3">
    <location>
        <position position="1"/>
    </location>
</feature>
<dbReference type="Proteomes" id="UP001345963">
    <property type="component" value="Unassembled WGS sequence"/>
</dbReference>
<proteinExistence type="predicted"/>
<keyword evidence="2" id="KW-0472">Membrane</keyword>
<evidence type="ECO:0000256" key="1">
    <source>
        <dbReference type="SAM" id="MobiDB-lite"/>
    </source>
</evidence>
<feature type="region of interest" description="Disordered" evidence="1">
    <location>
        <begin position="1"/>
        <end position="34"/>
    </location>
</feature>
<keyword evidence="2" id="KW-0812">Transmembrane</keyword>
<feature type="transmembrane region" description="Helical" evidence="2">
    <location>
        <begin position="41"/>
        <end position="65"/>
    </location>
</feature>
<evidence type="ECO:0000313" key="4">
    <source>
        <dbReference type="Proteomes" id="UP001345963"/>
    </source>
</evidence>
<organism evidence="3 4">
    <name type="scientific">Ataeniobius toweri</name>
    <dbReference type="NCBI Taxonomy" id="208326"/>
    <lineage>
        <taxon>Eukaryota</taxon>
        <taxon>Metazoa</taxon>
        <taxon>Chordata</taxon>
        <taxon>Craniata</taxon>
        <taxon>Vertebrata</taxon>
        <taxon>Euteleostomi</taxon>
        <taxon>Actinopterygii</taxon>
        <taxon>Neopterygii</taxon>
        <taxon>Teleostei</taxon>
        <taxon>Neoteleostei</taxon>
        <taxon>Acanthomorphata</taxon>
        <taxon>Ovalentaria</taxon>
        <taxon>Atherinomorphae</taxon>
        <taxon>Cyprinodontiformes</taxon>
        <taxon>Goodeidae</taxon>
        <taxon>Ataeniobius</taxon>
    </lineage>
</organism>
<accession>A0ABU7C2T6</accession>
<name>A0ABU7C2T6_9TELE</name>
<gene>
    <name evidence="3" type="ORF">ATANTOWER_019551</name>
</gene>
<comment type="caution">
    <text evidence="3">The sequence shown here is derived from an EMBL/GenBank/DDBJ whole genome shotgun (WGS) entry which is preliminary data.</text>
</comment>
<keyword evidence="2" id="KW-1133">Transmembrane helix</keyword>
<dbReference type="EMBL" id="JAHUTI010072941">
    <property type="protein sequence ID" value="MED6256090.1"/>
    <property type="molecule type" value="Genomic_DNA"/>
</dbReference>
<protein>
    <submittedName>
        <fullName evidence="3">Uncharacterized protein</fullName>
    </submittedName>
</protein>
<evidence type="ECO:0000256" key="2">
    <source>
        <dbReference type="SAM" id="Phobius"/>
    </source>
</evidence>
<keyword evidence="4" id="KW-1185">Reference proteome</keyword>
<reference evidence="3 4" key="1">
    <citation type="submission" date="2021-07" db="EMBL/GenBank/DDBJ databases">
        <authorList>
            <person name="Palmer J.M."/>
        </authorList>
    </citation>
    <scope>NUCLEOTIDE SEQUENCE [LARGE SCALE GENOMIC DNA]</scope>
    <source>
        <strain evidence="3 4">AT_MEX2019</strain>
        <tissue evidence="3">Muscle</tissue>
    </source>
</reference>
<evidence type="ECO:0000313" key="3">
    <source>
        <dbReference type="EMBL" id="MED6256090.1"/>
    </source>
</evidence>